<sequence length="338" mass="35150">MPMSIRHAAVAARLLAAALMLPALGGAARAETASVRIGLQYGLVYLPVMIAQSEGLFDKRAKEAGLDGLTVTLTRFSGSSAMNDALLSDSVELGTLGSAGALIAWDKTRGSQQIKSLTALSSVVYTLFTGKPGVAALKDFTFGDKIAVPAFNSPQAILLRVAAAQQLGGSAKADALMVSLPHPDATAAMRAGQGIAGYFATPPFTQVLQADPKIRTVMTSTGLIGSGDITAATLNAKQGFVDANPKVAQAIRAGMEDAVALIRSDPKRAATIYLASEQVQIDRAQVETILTDGSIVYDVAPKGMVNLAKAMATQGFLRKVPGDWQEIFFPGLEGRDGS</sequence>
<evidence type="ECO:0000313" key="3">
    <source>
        <dbReference type="Proteomes" id="UP001355206"/>
    </source>
</evidence>
<gene>
    <name evidence="2" type="ORF">MOTC310_08450</name>
</gene>
<accession>A0ABU7TLI6</accession>
<feature type="signal peptide" evidence="1">
    <location>
        <begin position="1"/>
        <end position="30"/>
    </location>
</feature>
<dbReference type="Gene3D" id="3.40.190.10">
    <property type="entry name" value="Periplasmic binding protein-like II"/>
    <property type="match status" value="2"/>
</dbReference>
<evidence type="ECO:0000313" key="2">
    <source>
        <dbReference type="EMBL" id="MEE7490506.1"/>
    </source>
</evidence>
<dbReference type="PANTHER" id="PTHR30024">
    <property type="entry name" value="ALIPHATIC SULFONATES-BINDING PROTEIN-RELATED"/>
    <property type="match status" value="1"/>
</dbReference>
<proteinExistence type="predicted"/>
<dbReference type="Proteomes" id="UP001355206">
    <property type="component" value="Unassembled WGS sequence"/>
</dbReference>
<name>A0ABU7TLI6_9HYPH</name>
<dbReference type="PANTHER" id="PTHR30024:SF2">
    <property type="entry name" value="ABC TRANSPORTER SUBSTRATE-BINDING PROTEIN"/>
    <property type="match status" value="1"/>
</dbReference>
<comment type="caution">
    <text evidence="2">The sequence shown here is derived from an EMBL/GenBank/DDBJ whole genome shotgun (WGS) entry which is preliminary data.</text>
</comment>
<organism evidence="2 3">
    <name type="scientific">Methylobacterium oryzae</name>
    <dbReference type="NCBI Taxonomy" id="334852"/>
    <lineage>
        <taxon>Bacteria</taxon>
        <taxon>Pseudomonadati</taxon>
        <taxon>Pseudomonadota</taxon>
        <taxon>Alphaproteobacteria</taxon>
        <taxon>Hyphomicrobiales</taxon>
        <taxon>Methylobacteriaceae</taxon>
        <taxon>Methylobacterium</taxon>
    </lineage>
</organism>
<dbReference type="Pfam" id="PF13379">
    <property type="entry name" value="NMT1_2"/>
    <property type="match status" value="1"/>
</dbReference>
<dbReference type="EMBL" id="MLCA01000002">
    <property type="protein sequence ID" value="MEE7490506.1"/>
    <property type="molecule type" value="Genomic_DNA"/>
</dbReference>
<feature type="chain" id="PRO_5046945556" evidence="1">
    <location>
        <begin position="31"/>
        <end position="338"/>
    </location>
</feature>
<evidence type="ECO:0000256" key="1">
    <source>
        <dbReference type="SAM" id="SignalP"/>
    </source>
</evidence>
<keyword evidence="3" id="KW-1185">Reference proteome</keyword>
<keyword evidence="1" id="KW-0732">Signal</keyword>
<protein>
    <submittedName>
        <fullName evidence="2">ABC transporter substrate-binding protein</fullName>
    </submittedName>
</protein>
<dbReference type="SUPFAM" id="SSF53850">
    <property type="entry name" value="Periplasmic binding protein-like II"/>
    <property type="match status" value="1"/>
</dbReference>
<reference evidence="2 3" key="1">
    <citation type="journal article" date="2012" name="Genet. Mol. Biol.">
        <title>Analysis of 16S rRNA and mxaF genes revealing insights into Methylobacterium niche-specific plant association.</title>
        <authorList>
            <person name="Dourado M.N."/>
            <person name="Andreote F.D."/>
            <person name="Dini-Andreote F."/>
            <person name="Conti R."/>
            <person name="Araujo J.M."/>
            <person name="Araujo W.L."/>
        </authorList>
    </citation>
    <scope>NUCLEOTIDE SEQUENCE [LARGE SCALE GENOMIC DNA]</scope>
    <source>
        <strain evidence="2 3">TC3-10</strain>
    </source>
</reference>